<dbReference type="PaxDb" id="411470-RUMGNA_01683"/>
<dbReference type="GO" id="GO:0006281">
    <property type="term" value="P:DNA repair"/>
    <property type="evidence" value="ECO:0007669"/>
    <property type="project" value="TreeGrafter"/>
</dbReference>
<dbReference type="InterPro" id="IPR041492">
    <property type="entry name" value="HAD_2"/>
</dbReference>
<comment type="caution">
    <text evidence="1">The sequence shown here is derived from an EMBL/GenBank/DDBJ whole genome shotgun (WGS) entry which is preliminary data.</text>
</comment>
<dbReference type="NCBIfam" id="TIGR01549">
    <property type="entry name" value="HAD-SF-IA-v1"/>
    <property type="match status" value="1"/>
</dbReference>
<dbReference type="GO" id="GO:0008967">
    <property type="term" value="F:phosphoglycolate phosphatase activity"/>
    <property type="evidence" value="ECO:0007669"/>
    <property type="project" value="TreeGrafter"/>
</dbReference>
<dbReference type="Gene3D" id="1.10.150.240">
    <property type="entry name" value="Putative phosphatase, domain 2"/>
    <property type="match status" value="1"/>
</dbReference>
<dbReference type="AlphaFoldDB" id="A7B2A5"/>
<dbReference type="InterPro" id="IPR023198">
    <property type="entry name" value="PGP-like_dom2"/>
</dbReference>
<reference evidence="1 2" key="1">
    <citation type="submission" date="2007-04" db="EMBL/GenBank/DDBJ databases">
        <authorList>
            <person name="Fulton L."/>
            <person name="Clifton S."/>
            <person name="Fulton B."/>
            <person name="Xu J."/>
            <person name="Minx P."/>
            <person name="Pepin K.H."/>
            <person name="Johnson M."/>
            <person name="Thiruvilangam P."/>
            <person name="Bhonagiri V."/>
            <person name="Nash W.E."/>
            <person name="Mardis E.R."/>
            <person name="Wilson R.K."/>
        </authorList>
    </citation>
    <scope>NUCLEOTIDE SEQUENCE [LARGE SCALE GENOMIC DNA]</scope>
    <source>
        <strain evidence="1 2">ATCC 29149</strain>
    </source>
</reference>
<dbReference type="PRINTS" id="PR00413">
    <property type="entry name" value="HADHALOGNASE"/>
</dbReference>
<dbReference type="InterPro" id="IPR036412">
    <property type="entry name" value="HAD-like_sf"/>
</dbReference>
<dbReference type="GO" id="GO:0005829">
    <property type="term" value="C:cytosol"/>
    <property type="evidence" value="ECO:0007669"/>
    <property type="project" value="TreeGrafter"/>
</dbReference>
<name>A7B2A5_MEDG7</name>
<dbReference type="SFLD" id="SFLDG01129">
    <property type="entry name" value="C1.5:_HAD__Beta-PGM__Phosphata"/>
    <property type="match status" value="1"/>
</dbReference>
<proteinExistence type="predicted"/>
<accession>A7B2A5</accession>
<sequence>MEEMETMMYKSCIFDLDGTLTDTLDSLTFSVNLTMKEMGLPEITREQCRMFVGNGSRVLLEKALRAASEEAFERLEEAMEIYGRVFNENCMYHVAPYEGIVQLLGTLKEQGIRCAVLSNKPDRQAVHVVETVFGKDLFFKVQGQKEGVPRKPDPTAVLQIAGEMGATPEETIYIGDSEVDIRTGHAAGMRTIGVSWGFRSREVLKEANAAYIVDTAQELLELISAWEEKKGR</sequence>
<protein>
    <submittedName>
        <fullName evidence="1">HAD-superfamily hydrolase, subfamily IA family protein</fullName>
    </submittedName>
</protein>
<dbReference type="SFLD" id="SFLDS00003">
    <property type="entry name" value="Haloacid_Dehalogenase"/>
    <property type="match status" value="1"/>
</dbReference>
<dbReference type="Gene3D" id="3.40.50.1000">
    <property type="entry name" value="HAD superfamily/HAD-like"/>
    <property type="match status" value="1"/>
</dbReference>
<dbReference type="SFLD" id="SFLDG01135">
    <property type="entry name" value="C1.5.6:_HAD__Beta-PGM__Phospha"/>
    <property type="match status" value="1"/>
</dbReference>
<reference evidence="1 2" key="2">
    <citation type="submission" date="2007-06" db="EMBL/GenBank/DDBJ databases">
        <title>Draft genome sequence of Ruminococcus gnavus (ATCC 29149).</title>
        <authorList>
            <person name="Sudarsanam P."/>
            <person name="Ley R."/>
            <person name="Guruge J."/>
            <person name="Turnbaugh P.J."/>
            <person name="Mahowald M."/>
            <person name="Liep D."/>
            <person name="Gordon J."/>
        </authorList>
    </citation>
    <scope>NUCLEOTIDE SEQUENCE [LARGE SCALE GENOMIC DNA]</scope>
    <source>
        <strain evidence="1 2">ATCC 29149</strain>
    </source>
</reference>
<dbReference type="SUPFAM" id="SSF56784">
    <property type="entry name" value="HAD-like"/>
    <property type="match status" value="1"/>
</dbReference>
<dbReference type="InterPro" id="IPR006439">
    <property type="entry name" value="HAD-SF_hydro_IA"/>
</dbReference>
<gene>
    <name evidence="1" type="ORF">RUMGNA_01683</name>
</gene>
<dbReference type="eggNOG" id="COG0546">
    <property type="taxonomic scope" value="Bacteria"/>
</dbReference>
<dbReference type="PANTHER" id="PTHR43434:SF1">
    <property type="entry name" value="PHOSPHOGLYCOLATE PHOSPHATASE"/>
    <property type="match status" value="1"/>
</dbReference>
<dbReference type="NCBIfam" id="TIGR01509">
    <property type="entry name" value="HAD-SF-IA-v3"/>
    <property type="match status" value="1"/>
</dbReference>
<organism evidence="1 2">
    <name type="scientific">Mediterraneibacter gnavus (strain ATCC 29149 / DSM 114966 / JCM 6515 / VPI C7-9)</name>
    <name type="common">Ruminococcus gnavus</name>
    <dbReference type="NCBI Taxonomy" id="411470"/>
    <lineage>
        <taxon>Bacteria</taxon>
        <taxon>Bacillati</taxon>
        <taxon>Bacillota</taxon>
        <taxon>Clostridia</taxon>
        <taxon>Lachnospirales</taxon>
        <taxon>Lachnospiraceae</taxon>
        <taxon>Mediterraneibacter</taxon>
    </lineage>
</organism>
<evidence type="ECO:0000313" key="1">
    <source>
        <dbReference type="EMBL" id="EDN77876.1"/>
    </source>
</evidence>
<keyword evidence="1" id="KW-0378">Hydrolase</keyword>
<dbReference type="InterPro" id="IPR023214">
    <property type="entry name" value="HAD_sf"/>
</dbReference>
<evidence type="ECO:0000313" key="2">
    <source>
        <dbReference type="Proteomes" id="UP000004410"/>
    </source>
</evidence>
<dbReference type="EMBL" id="AAYG02000012">
    <property type="protein sequence ID" value="EDN77876.1"/>
    <property type="molecule type" value="Genomic_DNA"/>
</dbReference>
<dbReference type="FunFam" id="3.40.50.1000:FF:000022">
    <property type="entry name" value="Phosphoglycolate phosphatase"/>
    <property type="match status" value="1"/>
</dbReference>
<dbReference type="Pfam" id="PF13419">
    <property type="entry name" value="HAD_2"/>
    <property type="match status" value="1"/>
</dbReference>
<dbReference type="Proteomes" id="UP000004410">
    <property type="component" value="Unassembled WGS sequence"/>
</dbReference>
<dbReference type="PANTHER" id="PTHR43434">
    <property type="entry name" value="PHOSPHOGLYCOLATE PHOSPHATASE"/>
    <property type="match status" value="1"/>
</dbReference>
<dbReference type="InterPro" id="IPR050155">
    <property type="entry name" value="HAD-like_hydrolase_sf"/>
</dbReference>